<keyword evidence="2" id="KW-1185">Reference proteome</keyword>
<organism evidence="1 2">
    <name type="scientific">Niastella caeni</name>
    <dbReference type="NCBI Taxonomy" id="2569763"/>
    <lineage>
        <taxon>Bacteria</taxon>
        <taxon>Pseudomonadati</taxon>
        <taxon>Bacteroidota</taxon>
        <taxon>Chitinophagia</taxon>
        <taxon>Chitinophagales</taxon>
        <taxon>Chitinophagaceae</taxon>
        <taxon>Niastella</taxon>
    </lineage>
</organism>
<dbReference type="EMBL" id="STFF01000001">
    <property type="protein sequence ID" value="THU41869.1"/>
    <property type="molecule type" value="Genomic_DNA"/>
</dbReference>
<sequence length="94" mass="11393">MKNTFFTALLAKHENQIKAFGIMRLEAWQGLLRQERELLQEKRCDYTTATYDVWLELEHLRAEFEKNWGGNGRLIKELNRWQMREIQKIISEHT</sequence>
<comment type="caution">
    <text evidence="1">The sequence shown here is derived from an EMBL/GenBank/DDBJ whole genome shotgun (WGS) entry which is preliminary data.</text>
</comment>
<gene>
    <name evidence="1" type="ORF">FAM09_07150</name>
</gene>
<reference evidence="1 2" key="1">
    <citation type="submission" date="2019-04" db="EMBL/GenBank/DDBJ databases">
        <title>Niastella caeni sp. nov., isolated from activated sludge.</title>
        <authorList>
            <person name="Sheng M."/>
        </authorList>
    </citation>
    <scope>NUCLEOTIDE SEQUENCE [LARGE SCALE GENOMIC DNA]</scope>
    <source>
        <strain evidence="1 2">HX-2-15</strain>
    </source>
</reference>
<dbReference type="Proteomes" id="UP000306918">
    <property type="component" value="Unassembled WGS sequence"/>
</dbReference>
<protein>
    <submittedName>
        <fullName evidence="1">Uncharacterized protein</fullName>
    </submittedName>
</protein>
<name>A0A4S8I2Z7_9BACT</name>
<evidence type="ECO:0000313" key="2">
    <source>
        <dbReference type="Proteomes" id="UP000306918"/>
    </source>
</evidence>
<proteinExistence type="predicted"/>
<dbReference type="AlphaFoldDB" id="A0A4S8I2Z7"/>
<evidence type="ECO:0000313" key="1">
    <source>
        <dbReference type="EMBL" id="THU41869.1"/>
    </source>
</evidence>
<dbReference type="RefSeq" id="WP_136576357.1">
    <property type="nucleotide sequence ID" value="NZ_STFF01000001.1"/>
</dbReference>
<accession>A0A4S8I2Z7</accession>